<dbReference type="InterPro" id="IPR000795">
    <property type="entry name" value="T_Tr_GTP-bd_dom"/>
</dbReference>
<dbReference type="InterPro" id="IPR027417">
    <property type="entry name" value="P-loop_NTPase"/>
</dbReference>
<accession>A0A177A7U2</accession>
<dbReference type="EMBL" id="KV441400">
    <property type="protein sequence ID" value="OAF57502.1"/>
    <property type="molecule type" value="Genomic_DNA"/>
</dbReference>
<dbReference type="GeneID" id="36287895"/>
<feature type="region of interest" description="Disordered" evidence="1">
    <location>
        <begin position="845"/>
        <end position="873"/>
    </location>
</feature>
<feature type="region of interest" description="Disordered" evidence="1">
    <location>
        <begin position="1"/>
        <end position="80"/>
    </location>
</feature>
<feature type="region of interest" description="Disordered" evidence="1">
    <location>
        <begin position="98"/>
        <end position="128"/>
    </location>
</feature>
<feature type="compositionally biased region" description="Polar residues" evidence="1">
    <location>
        <begin position="98"/>
        <end position="113"/>
    </location>
</feature>
<name>A0A177A7U2_9PEZI</name>
<dbReference type="GO" id="GO:0003924">
    <property type="term" value="F:GTPase activity"/>
    <property type="evidence" value="ECO:0007669"/>
    <property type="project" value="InterPro"/>
</dbReference>
<dbReference type="PANTHER" id="PTHR43721">
    <property type="entry name" value="ELONGATION FACTOR TU-RELATED"/>
    <property type="match status" value="1"/>
</dbReference>
<feature type="compositionally biased region" description="Polar residues" evidence="1">
    <location>
        <begin position="45"/>
        <end position="61"/>
    </location>
</feature>
<dbReference type="GO" id="GO:0005525">
    <property type="term" value="F:GTP binding"/>
    <property type="evidence" value="ECO:0007669"/>
    <property type="project" value="InterPro"/>
</dbReference>
<dbReference type="GO" id="GO:0003746">
    <property type="term" value="F:translation elongation factor activity"/>
    <property type="evidence" value="ECO:0007669"/>
    <property type="project" value="TreeGrafter"/>
</dbReference>
<feature type="domain" description="Tr-type G" evidence="2">
    <location>
        <begin position="326"/>
        <end position="589"/>
    </location>
</feature>
<protein>
    <recommendedName>
        <fullName evidence="2">Tr-type G domain-containing protein</fullName>
    </recommendedName>
</protein>
<organism evidence="3">
    <name type="scientific">Pseudogymnoascus destructans</name>
    <dbReference type="NCBI Taxonomy" id="655981"/>
    <lineage>
        <taxon>Eukaryota</taxon>
        <taxon>Fungi</taxon>
        <taxon>Dikarya</taxon>
        <taxon>Ascomycota</taxon>
        <taxon>Pezizomycotina</taxon>
        <taxon>Leotiomycetes</taxon>
        <taxon>Thelebolales</taxon>
        <taxon>Thelebolaceae</taxon>
        <taxon>Pseudogymnoascus</taxon>
    </lineage>
</organism>
<proteinExistence type="predicted"/>
<dbReference type="OrthoDB" id="5342685at2759"/>
<evidence type="ECO:0000256" key="1">
    <source>
        <dbReference type="SAM" id="MobiDB-lite"/>
    </source>
</evidence>
<dbReference type="RefSeq" id="XP_024322791.1">
    <property type="nucleotide sequence ID" value="XM_024468453.1"/>
</dbReference>
<evidence type="ECO:0000313" key="3">
    <source>
        <dbReference type="EMBL" id="OAF57502.1"/>
    </source>
</evidence>
<sequence>MASIFSFDPDPPTISSPWLTPANGSPKPETPVSRGDSRTQDRSLLLSSKASVGAANGTSLQPGHLSDYNFTKLDPEPQTGPAEYKLHLLLRPRRKYTSFSTGTHTTAPPQSKVGTGEPATAPTNQSRQHRLTQLTTQLLWRLQQSSPYHASSSSTSELIVPQLPEAMATLNIQTRPGKLLAGLESSRGALYEIGVSDSGVLVGLAKDEMDESLTNLRAMAASLGCVVEVTRMVVVGECEWSSAEPPIHEPLDLSKPSRGHTEDKLRKEKLWVAEALVTPDLSLVSKDAGRALYIGSPSSAATTGAGLPTDSNMNISRGSSTEQLRITLTGPTISGKSSLLGTLSTGTLDNGRGKSRLSLLKHRHELASGITSSVAQELVGYKTSSSPDIAAEVINYATGNVTTWTDIHAQSENGRLVFVSDSAGHPRYRRTTVRGLVGWAPHWTLLCVAGDGGTNTPQGVGGTSSAQDIMGSTLGAGIDLSKAHLDLCLQLERPLAIVITKLDIASRTSLRETLGKILSAIKAVGRIPMILPPDQTKGIMESDLQSIPDKDADTVKKIVGTLNPDNLTKVVPIIMTSAAKGTGIRMLHSLFCSLPVPSTPTSHDYIGEVLNPEQPACLFHIEDTFALPAAFAMQTSVKDTHLEEGTVVAGHLRFGSISVGDNIVVGPFPADSGSDDGTLWPLSSSTGARQHDSEFDLGRSASHPSASELAQAARREAASASAPPGEWHNAHIVSIRNLRLPVHNLQAGQVGTIGIVFDIPEVENPRDPFERRPTQAPRLRKGMVLAIPSHHMKDTGLSLQAVSRFTASSKDEDINSITIGSLVVVYIASIRASARVVRLMPHAPASERGQNIDDDESNLFGDEDDDPGPPIFGSDGVTDVTLELMTTREWIELGSQVLIMPGGGHGLYYGSERGEKGIAGLEGFVGKVVEVVDW</sequence>
<dbReference type="Pfam" id="PF00009">
    <property type="entry name" value="GTP_EFTU"/>
    <property type="match status" value="1"/>
</dbReference>
<feature type="compositionally biased region" description="Acidic residues" evidence="1">
    <location>
        <begin position="852"/>
        <end position="867"/>
    </location>
</feature>
<dbReference type="VEuPathDB" id="FungiDB:GMDG_05997"/>
<dbReference type="SUPFAM" id="SSF52540">
    <property type="entry name" value="P-loop containing nucleoside triphosphate hydrolases"/>
    <property type="match status" value="1"/>
</dbReference>
<dbReference type="InterPro" id="IPR050055">
    <property type="entry name" value="EF-Tu_GTPase"/>
</dbReference>
<evidence type="ECO:0000259" key="2">
    <source>
        <dbReference type="Pfam" id="PF00009"/>
    </source>
</evidence>
<dbReference type="PANTHER" id="PTHR43721:SF30">
    <property type="entry name" value="TR-TYPE G DOMAIN-CONTAINING PROTEIN"/>
    <property type="match status" value="1"/>
</dbReference>
<dbReference type="Proteomes" id="UP000077154">
    <property type="component" value="Unassembled WGS sequence"/>
</dbReference>
<dbReference type="Gene3D" id="3.40.50.300">
    <property type="entry name" value="P-loop containing nucleotide triphosphate hydrolases"/>
    <property type="match status" value="1"/>
</dbReference>
<feature type="compositionally biased region" description="Low complexity" evidence="1">
    <location>
        <begin position="705"/>
        <end position="722"/>
    </location>
</feature>
<dbReference type="AlphaFoldDB" id="A0A177A7U2"/>
<gene>
    <name evidence="3" type="ORF">VC83_04825</name>
</gene>
<dbReference type="eggNOG" id="KOG1143">
    <property type="taxonomic scope" value="Eukaryota"/>
</dbReference>
<feature type="region of interest" description="Disordered" evidence="1">
    <location>
        <begin position="675"/>
        <end position="725"/>
    </location>
</feature>
<reference evidence="3" key="1">
    <citation type="submission" date="2016-03" db="EMBL/GenBank/DDBJ databases">
        <title>Updated assembly of Pseudogymnoascus destructans, the fungus causing white-nose syndrome of bats.</title>
        <authorList>
            <person name="Palmer J.M."/>
            <person name="Drees K.P."/>
            <person name="Foster J.T."/>
            <person name="Lindner D.L."/>
        </authorList>
    </citation>
    <scope>NUCLEOTIDE SEQUENCE [LARGE SCALE GENOMIC DNA]</scope>
    <source>
        <strain evidence="3">20631-21</strain>
    </source>
</reference>